<dbReference type="PANTHER" id="PTHR43531:SF11">
    <property type="entry name" value="METHYL-ACCEPTING CHEMOTAXIS PROTEIN 3"/>
    <property type="match status" value="1"/>
</dbReference>
<dbReference type="CDD" id="cd19411">
    <property type="entry name" value="MCP2201-like_sensor"/>
    <property type="match status" value="1"/>
</dbReference>
<dbReference type="OrthoDB" id="9806477at2"/>
<feature type="domain" description="HAMP" evidence="8">
    <location>
        <begin position="217"/>
        <end position="269"/>
    </location>
</feature>
<evidence type="ECO:0000256" key="6">
    <source>
        <dbReference type="SAM" id="Phobius"/>
    </source>
</evidence>
<organism evidence="9 10">
    <name type="scientific">Massilia atriviolacea</name>
    <dbReference type="NCBI Taxonomy" id="2495579"/>
    <lineage>
        <taxon>Bacteria</taxon>
        <taxon>Pseudomonadati</taxon>
        <taxon>Pseudomonadota</taxon>
        <taxon>Betaproteobacteria</taxon>
        <taxon>Burkholderiales</taxon>
        <taxon>Oxalobacteraceae</taxon>
        <taxon>Telluria group</taxon>
        <taxon>Massilia</taxon>
    </lineage>
</organism>
<evidence type="ECO:0000259" key="7">
    <source>
        <dbReference type="PROSITE" id="PS50111"/>
    </source>
</evidence>
<feature type="transmembrane region" description="Helical" evidence="6">
    <location>
        <begin position="197"/>
        <end position="215"/>
    </location>
</feature>
<dbReference type="PANTHER" id="PTHR43531">
    <property type="entry name" value="PROTEIN ICFG"/>
    <property type="match status" value="1"/>
</dbReference>
<proteinExistence type="inferred from homology"/>
<evidence type="ECO:0000256" key="3">
    <source>
        <dbReference type="ARBA" id="ARBA00029447"/>
    </source>
</evidence>
<dbReference type="AlphaFoldDB" id="A0A430HRU6"/>
<dbReference type="SMART" id="SM00283">
    <property type="entry name" value="MA"/>
    <property type="match status" value="1"/>
</dbReference>
<dbReference type="EMBL" id="RXLQ01000002">
    <property type="protein sequence ID" value="RSZ60246.1"/>
    <property type="molecule type" value="Genomic_DNA"/>
</dbReference>
<accession>A0A430HRU6</accession>
<dbReference type="CDD" id="cd11386">
    <property type="entry name" value="MCP_signal"/>
    <property type="match status" value="1"/>
</dbReference>
<dbReference type="Pfam" id="PF00015">
    <property type="entry name" value="MCPsignal"/>
    <property type="match status" value="1"/>
</dbReference>
<keyword evidence="6" id="KW-0472">Membrane</keyword>
<dbReference type="CDD" id="cd06225">
    <property type="entry name" value="HAMP"/>
    <property type="match status" value="1"/>
</dbReference>
<feature type="compositionally biased region" description="Low complexity" evidence="5">
    <location>
        <begin position="517"/>
        <end position="533"/>
    </location>
</feature>
<dbReference type="GO" id="GO:0007165">
    <property type="term" value="P:signal transduction"/>
    <property type="evidence" value="ECO:0007669"/>
    <property type="project" value="UniProtKB-KW"/>
</dbReference>
<evidence type="ECO:0000313" key="9">
    <source>
        <dbReference type="EMBL" id="RSZ60246.1"/>
    </source>
</evidence>
<dbReference type="PROSITE" id="PS51257">
    <property type="entry name" value="PROKAR_LIPOPROTEIN"/>
    <property type="match status" value="1"/>
</dbReference>
<dbReference type="PROSITE" id="PS50885">
    <property type="entry name" value="HAMP"/>
    <property type="match status" value="1"/>
</dbReference>
<dbReference type="InterPro" id="IPR004089">
    <property type="entry name" value="MCPsignal_dom"/>
</dbReference>
<dbReference type="GO" id="GO:0004888">
    <property type="term" value="F:transmembrane signaling receptor activity"/>
    <property type="evidence" value="ECO:0007669"/>
    <property type="project" value="TreeGrafter"/>
</dbReference>
<feature type="region of interest" description="Disordered" evidence="5">
    <location>
        <begin position="507"/>
        <end position="558"/>
    </location>
</feature>
<comment type="subcellular location">
    <subcellularLocation>
        <location evidence="1">Membrane</location>
    </subcellularLocation>
</comment>
<evidence type="ECO:0000256" key="4">
    <source>
        <dbReference type="PROSITE-ProRule" id="PRU00284"/>
    </source>
</evidence>
<evidence type="ECO:0000256" key="1">
    <source>
        <dbReference type="ARBA" id="ARBA00004370"/>
    </source>
</evidence>
<dbReference type="SMART" id="SM00304">
    <property type="entry name" value="HAMP"/>
    <property type="match status" value="1"/>
</dbReference>
<comment type="similarity">
    <text evidence="3">Belongs to the methyl-accepting chemotaxis (MCP) protein family.</text>
</comment>
<gene>
    <name evidence="9" type="ORF">EJB06_03720</name>
</gene>
<dbReference type="GO" id="GO:0006935">
    <property type="term" value="P:chemotaxis"/>
    <property type="evidence" value="ECO:0007669"/>
    <property type="project" value="UniProtKB-KW"/>
</dbReference>
<name>A0A430HRU6_9BURK</name>
<dbReference type="SUPFAM" id="SSF58104">
    <property type="entry name" value="Methyl-accepting chemotaxis protein (MCP) signaling domain"/>
    <property type="match status" value="1"/>
</dbReference>
<sequence>MKFGNLNIGVRLAAGFGLMLALLIACVLLSMNRMAAVQGSLERIVEVNNVEMGLATAMRVTVTDRMLALRNVALLNDANEMAPEIERIKRQKDKYDETEARLAKMFSDLPDTSPEEKAFMGRIKEAESVILPVMAKALALGQAGKSDEAIKVMIHDVRPLQNKWLGELNGLIDLEQKRSDQASVDARKAYEAARTELISLGVGASVVGLLFAFLITRSITKPINVAVALAEKVASGDLTSEIEVTTTDETGKLLRAMKNMNESLVRIVTEANSSAEAVASASEEVSATAQALSQSASEQAAGVEQTSASIEQMTASISQNTENAKVTDGMASRSAEGAVEGGEAVKATAGAMNQIAQKIGIIDDIAYQTNLLALNAAIEAARAGEHGKGFAVVAAEVRKLAERSQVAAQEISSVAGSSVELAQRAGKLLDEMVPNIKKTSDLVQEITAASEEQSTGVSQINSAIGQLSMATQQNASSSEELAATAEELSGQAEQLQQTMSFFRLARDAGGHARSKPAKPAAPGRRAPAAKPAPTRFGSGLTLAPAAAGAPDEADFTKF</sequence>
<feature type="domain" description="Methyl-accepting transducer" evidence="7">
    <location>
        <begin position="274"/>
        <end position="489"/>
    </location>
</feature>
<dbReference type="FunFam" id="1.10.287.950:FF:000001">
    <property type="entry name" value="Methyl-accepting chemotaxis sensory transducer"/>
    <property type="match status" value="1"/>
</dbReference>
<evidence type="ECO:0000313" key="10">
    <source>
        <dbReference type="Proteomes" id="UP000278085"/>
    </source>
</evidence>
<comment type="caution">
    <text evidence="9">The sequence shown here is derived from an EMBL/GenBank/DDBJ whole genome shotgun (WGS) entry which is preliminary data.</text>
</comment>
<evidence type="ECO:0000259" key="8">
    <source>
        <dbReference type="PROSITE" id="PS50885"/>
    </source>
</evidence>
<evidence type="ECO:0000256" key="5">
    <source>
        <dbReference type="SAM" id="MobiDB-lite"/>
    </source>
</evidence>
<keyword evidence="2" id="KW-0145">Chemotaxis</keyword>
<protein>
    <submittedName>
        <fullName evidence="9">HAMP domain-containing protein</fullName>
    </submittedName>
</protein>
<keyword evidence="6" id="KW-1133">Transmembrane helix</keyword>
<dbReference type="Pfam" id="PF12729">
    <property type="entry name" value="4HB_MCP_1"/>
    <property type="match status" value="1"/>
</dbReference>
<dbReference type="PROSITE" id="PS50111">
    <property type="entry name" value="CHEMOTAXIS_TRANSDUC_2"/>
    <property type="match status" value="1"/>
</dbReference>
<dbReference type="InterPro" id="IPR051310">
    <property type="entry name" value="MCP_chemotaxis"/>
</dbReference>
<dbReference type="Pfam" id="PF00672">
    <property type="entry name" value="HAMP"/>
    <property type="match status" value="1"/>
</dbReference>
<dbReference type="InterPro" id="IPR024478">
    <property type="entry name" value="HlyB_4HB_MCP"/>
</dbReference>
<dbReference type="GO" id="GO:0005886">
    <property type="term" value="C:plasma membrane"/>
    <property type="evidence" value="ECO:0007669"/>
    <property type="project" value="TreeGrafter"/>
</dbReference>
<dbReference type="Proteomes" id="UP000278085">
    <property type="component" value="Unassembled WGS sequence"/>
</dbReference>
<dbReference type="InterPro" id="IPR003660">
    <property type="entry name" value="HAMP_dom"/>
</dbReference>
<keyword evidence="4" id="KW-0807">Transducer</keyword>
<dbReference type="RefSeq" id="WP_126072661.1">
    <property type="nucleotide sequence ID" value="NZ_CP051166.1"/>
</dbReference>
<reference evidence="9 10" key="1">
    <citation type="submission" date="2018-12" db="EMBL/GenBank/DDBJ databases">
        <authorList>
            <person name="Yang E."/>
        </authorList>
    </citation>
    <scope>NUCLEOTIDE SEQUENCE [LARGE SCALE GENOMIC DNA]</scope>
    <source>
        <strain evidence="9 10">SOD</strain>
    </source>
</reference>
<keyword evidence="6" id="KW-0812">Transmembrane</keyword>
<keyword evidence="10" id="KW-1185">Reference proteome</keyword>
<evidence type="ECO:0000256" key="2">
    <source>
        <dbReference type="ARBA" id="ARBA00022500"/>
    </source>
</evidence>
<feature type="transmembrane region" description="Helical" evidence="6">
    <location>
        <begin position="12"/>
        <end position="31"/>
    </location>
</feature>
<dbReference type="Gene3D" id="1.10.287.950">
    <property type="entry name" value="Methyl-accepting chemotaxis protein"/>
    <property type="match status" value="1"/>
</dbReference>
<dbReference type="InterPro" id="IPR047347">
    <property type="entry name" value="YvaQ-like_sensor"/>
</dbReference>